<dbReference type="AlphaFoldDB" id="A0AAD9T0L3"/>
<feature type="transmembrane region" description="Helical" evidence="10">
    <location>
        <begin position="456"/>
        <end position="475"/>
    </location>
</feature>
<feature type="transmembrane region" description="Helical" evidence="10">
    <location>
        <begin position="150"/>
        <end position="170"/>
    </location>
</feature>
<evidence type="ECO:0000256" key="10">
    <source>
        <dbReference type="SAM" id="Phobius"/>
    </source>
</evidence>
<dbReference type="Gene3D" id="1.20.1560.10">
    <property type="entry name" value="ABC transporter type 1, transmembrane domain"/>
    <property type="match status" value="1"/>
</dbReference>
<dbReference type="InterPro" id="IPR027417">
    <property type="entry name" value="P-loop_NTPase"/>
</dbReference>
<dbReference type="SMART" id="SM00382">
    <property type="entry name" value="AAA"/>
    <property type="match status" value="1"/>
</dbReference>
<feature type="region of interest" description="Disordered" evidence="9">
    <location>
        <begin position="221"/>
        <end position="263"/>
    </location>
</feature>
<keyword evidence="4" id="KW-0547">Nucleotide-binding</keyword>
<evidence type="ECO:0000259" key="11">
    <source>
        <dbReference type="PROSITE" id="PS50893"/>
    </source>
</evidence>
<dbReference type="EMBL" id="JAUBYV010000005">
    <property type="protein sequence ID" value="KAK2626937.1"/>
    <property type="molecule type" value="Genomic_DNA"/>
</dbReference>
<dbReference type="CDD" id="cd18583">
    <property type="entry name" value="ABC_6TM_HMT1"/>
    <property type="match status" value="1"/>
</dbReference>
<evidence type="ECO:0000256" key="1">
    <source>
        <dbReference type="ARBA" id="ARBA00004141"/>
    </source>
</evidence>
<feature type="compositionally biased region" description="Acidic residues" evidence="9">
    <location>
        <begin position="1031"/>
        <end position="1044"/>
    </location>
</feature>
<feature type="transmembrane region" description="Helical" evidence="10">
    <location>
        <begin position="120"/>
        <end position="138"/>
    </location>
</feature>
<dbReference type="Gene3D" id="3.40.50.300">
    <property type="entry name" value="P-loop containing nucleotide triphosphate hydrolases"/>
    <property type="match status" value="1"/>
</dbReference>
<feature type="compositionally biased region" description="Acidic residues" evidence="9">
    <location>
        <begin position="251"/>
        <end position="263"/>
    </location>
</feature>
<evidence type="ECO:0000256" key="8">
    <source>
        <dbReference type="ARBA" id="ARBA00024363"/>
    </source>
</evidence>
<feature type="compositionally biased region" description="Low complexity" evidence="9">
    <location>
        <begin position="221"/>
        <end position="233"/>
    </location>
</feature>
<dbReference type="Pfam" id="PF00664">
    <property type="entry name" value="ABC_membrane"/>
    <property type="match status" value="1"/>
</dbReference>
<dbReference type="GO" id="GO:0005774">
    <property type="term" value="C:vacuolar membrane"/>
    <property type="evidence" value="ECO:0007669"/>
    <property type="project" value="TreeGrafter"/>
</dbReference>
<protein>
    <recommendedName>
        <fullName evidence="15">Heavy metal tolerance protein</fullName>
    </recommendedName>
</protein>
<feature type="transmembrane region" description="Helical" evidence="10">
    <location>
        <begin position="176"/>
        <end position="200"/>
    </location>
</feature>
<dbReference type="InterPro" id="IPR017871">
    <property type="entry name" value="ABC_transporter-like_CS"/>
</dbReference>
<comment type="caution">
    <text evidence="13">The sequence shown here is derived from an EMBL/GenBank/DDBJ whole genome shotgun (WGS) entry which is preliminary data.</text>
</comment>
<dbReference type="InterPro" id="IPR036640">
    <property type="entry name" value="ABC1_TM_sf"/>
</dbReference>
<feature type="transmembrane region" description="Helical" evidence="10">
    <location>
        <begin position="30"/>
        <end position="51"/>
    </location>
</feature>
<organism evidence="13 14">
    <name type="scientific">Diplocarpon rosae</name>
    <dbReference type="NCBI Taxonomy" id="946125"/>
    <lineage>
        <taxon>Eukaryota</taxon>
        <taxon>Fungi</taxon>
        <taxon>Dikarya</taxon>
        <taxon>Ascomycota</taxon>
        <taxon>Pezizomycotina</taxon>
        <taxon>Leotiomycetes</taxon>
        <taxon>Helotiales</taxon>
        <taxon>Drepanopezizaceae</taxon>
        <taxon>Diplocarpon</taxon>
    </lineage>
</organism>
<feature type="transmembrane region" description="Helical" evidence="10">
    <location>
        <begin position="537"/>
        <end position="560"/>
    </location>
</feature>
<dbReference type="InterPro" id="IPR003593">
    <property type="entry name" value="AAA+_ATPase"/>
</dbReference>
<feature type="compositionally biased region" description="Basic residues" evidence="9">
    <location>
        <begin position="1122"/>
        <end position="1134"/>
    </location>
</feature>
<dbReference type="PROSITE" id="PS00211">
    <property type="entry name" value="ABC_TRANSPORTER_1"/>
    <property type="match status" value="1"/>
</dbReference>
<dbReference type="GO" id="GO:0005524">
    <property type="term" value="F:ATP binding"/>
    <property type="evidence" value="ECO:0007669"/>
    <property type="project" value="UniProtKB-KW"/>
</dbReference>
<evidence type="ECO:0000313" key="13">
    <source>
        <dbReference type="EMBL" id="KAK2626937.1"/>
    </source>
</evidence>
<dbReference type="InterPro" id="IPR003439">
    <property type="entry name" value="ABC_transporter-like_ATP-bd"/>
</dbReference>
<feature type="compositionally biased region" description="Basic and acidic residues" evidence="9">
    <location>
        <begin position="930"/>
        <end position="946"/>
    </location>
</feature>
<evidence type="ECO:0008006" key="15">
    <source>
        <dbReference type="Google" id="ProtNLM"/>
    </source>
</evidence>
<keyword evidence="7 10" id="KW-0472">Membrane</keyword>
<evidence type="ECO:0000259" key="12">
    <source>
        <dbReference type="PROSITE" id="PS50929"/>
    </source>
</evidence>
<feature type="compositionally biased region" description="Basic and acidic residues" evidence="9">
    <location>
        <begin position="1057"/>
        <end position="1071"/>
    </location>
</feature>
<evidence type="ECO:0000313" key="14">
    <source>
        <dbReference type="Proteomes" id="UP001285354"/>
    </source>
</evidence>
<feature type="domain" description="ABC transmembrane type-1" evidence="12">
    <location>
        <begin position="312"/>
        <end position="596"/>
    </location>
</feature>
<feature type="domain" description="ABC transporter" evidence="11">
    <location>
        <begin position="633"/>
        <end position="868"/>
    </location>
</feature>
<accession>A0AAD9T0L3</accession>
<feature type="region of interest" description="Disordered" evidence="9">
    <location>
        <begin position="909"/>
        <end position="1191"/>
    </location>
</feature>
<evidence type="ECO:0000256" key="3">
    <source>
        <dbReference type="ARBA" id="ARBA00022692"/>
    </source>
</evidence>
<sequence length="1191" mass="132064">MVLPLWNTMLAMVAPTAPHQLWTVTKTIHYGYPALVTVYFLVALSVTVCTLQTRNLRAKDQHARRDVMLGLISAVALNYVAFPGLRLKTPISCADNLQLLETFAIVLKIFLTGAYPAQDLVIYLIASTIAFSVQWLALKDSKFPVWYPYYGTWLLGIIVELVLLIAPSVFKPPKNFFDFAILLIQILRICSFIILPSIYFGQRNNDKKYDESDVERQSLLGKKAGKKSSSQASTVNRNDYGTAENGAQDSDTADDCSDASEDSYLERRRKTQAKIDKRLEEDGNWFTYAKGFTIFFPYVWPYHDRLLQCRALLVCFCLLASNALNVLVPTQMGVMIDSLTSYHNGDKSSKIWLPIAVYAFLRFISGGAGIGWLRTWLWMPLEQYSYDALSTASHAHLMSLSCDFHDNKISSDVTQAVHGGRSISDLLDLVCFQVVPMFIDLVVAFAYLWILFGAYVGLMMVLTAATYLYITTKLYSRRAQIRRDYITLYRKEYTIGQQSLDGWSTASLFNMIPYERSRYSGAVKEHMKFKGDYETSYHFISACQALILTFGLLGALWLGAYQVAYQDQSVGRFATLLVYWGQLESPLSFFISIYRQTSYSLMDAERLLELFQTKPTIIDKPDAKPLQLRKGVVRFDNVSFAYDERKPTLTDVTFVVPAGKTVALVGETGGGKSTILKLIDRFYEVKSGSISIDDQDIRHVTLNSLRENIGVVPQDPMLFNDSIMNNIRYARLSASDEEVHEACKAAAVHDKILSFPDGSYNSKVGDRGVKLSGGEKQRVAIARAILKRPNIILLDEATSAVDTETEQLIQAGFKTLCHGRTTFIVAHRLSTVMKADQILVIMNGKIAEHGSHEDLIHIKGKYHDLWSKQIFAKPVDTRARSRSPLKKNLAIINDLTPNRHKIELAKALKTTAQPHEDPATGESKNSGDGGKSDVDKKADDGHKRELYISASSNSAKGSTLKPDAPEFVPVRSKPSLLAPIPRAPVQEAAKEAAKAQKQLSKVEKKVASLTKKVGKRAAKYHGNASTADESQPAEESEDIADEGEMSAAEKPTPKRPRYADRRLQTKSEPAEATRLSDSLDGQQDSNILSSGEGEPLLQPATAQRRRVSAPSDPPAQQTTRSTRSRRNRHWRLKNRTRDAASGSSSTAASSGTSNDDAGHSHPAPLSSPAAGVITGSKIPKVTFAMPGSDGA</sequence>
<gene>
    <name evidence="13" type="ORF">QTJ16_004112</name>
</gene>
<feature type="transmembrane region" description="Helical" evidence="10">
    <location>
        <begin position="426"/>
        <end position="450"/>
    </location>
</feature>
<feature type="compositionally biased region" description="Basic and acidic residues" evidence="9">
    <location>
        <begin position="988"/>
        <end position="1006"/>
    </location>
</feature>
<proteinExistence type="inferred from homology"/>
<evidence type="ECO:0000256" key="5">
    <source>
        <dbReference type="ARBA" id="ARBA00022840"/>
    </source>
</evidence>
<dbReference type="PROSITE" id="PS50893">
    <property type="entry name" value="ABC_TRANSPORTER_2"/>
    <property type="match status" value="1"/>
</dbReference>
<dbReference type="SUPFAM" id="SSF52540">
    <property type="entry name" value="P-loop containing nucleoside triphosphate hydrolases"/>
    <property type="match status" value="1"/>
</dbReference>
<dbReference type="SUPFAM" id="SSF90123">
    <property type="entry name" value="ABC transporter transmembrane region"/>
    <property type="match status" value="1"/>
</dbReference>
<dbReference type="PANTHER" id="PTHR24221">
    <property type="entry name" value="ATP-BINDING CASSETTE SUB-FAMILY B"/>
    <property type="match status" value="1"/>
</dbReference>
<keyword evidence="5" id="KW-0067">ATP-binding</keyword>
<dbReference type="FunFam" id="3.40.50.300:FF:000186">
    <property type="entry name" value="ATP-binding cassette sub-family B member 7, mitochondrial"/>
    <property type="match status" value="1"/>
</dbReference>
<dbReference type="Pfam" id="PF00005">
    <property type="entry name" value="ABC_tran"/>
    <property type="match status" value="1"/>
</dbReference>
<keyword evidence="6 10" id="KW-1133">Transmembrane helix</keyword>
<dbReference type="GO" id="GO:0000041">
    <property type="term" value="P:transition metal ion transport"/>
    <property type="evidence" value="ECO:0007669"/>
    <property type="project" value="UniProtKB-ARBA"/>
</dbReference>
<feature type="compositionally biased region" description="Polar residues" evidence="9">
    <location>
        <begin position="1075"/>
        <end position="1089"/>
    </location>
</feature>
<dbReference type="PANTHER" id="PTHR24221:SF651">
    <property type="entry name" value="HEAVY METAL TOLERANCE PROTEIN"/>
    <property type="match status" value="1"/>
</dbReference>
<dbReference type="PROSITE" id="PS50929">
    <property type="entry name" value="ABC_TM1F"/>
    <property type="match status" value="1"/>
</dbReference>
<name>A0AAD9T0L3_9HELO</name>
<dbReference type="Proteomes" id="UP001285354">
    <property type="component" value="Unassembled WGS sequence"/>
</dbReference>
<dbReference type="InterPro" id="IPR039421">
    <property type="entry name" value="Type_1_exporter"/>
</dbReference>
<evidence type="ECO:0000256" key="2">
    <source>
        <dbReference type="ARBA" id="ARBA00022448"/>
    </source>
</evidence>
<feature type="transmembrane region" description="Helical" evidence="10">
    <location>
        <begin position="63"/>
        <end position="82"/>
    </location>
</feature>
<evidence type="ECO:0000256" key="6">
    <source>
        <dbReference type="ARBA" id="ARBA00022989"/>
    </source>
</evidence>
<evidence type="ECO:0000256" key="9">
    <source>
        <dbReference type="SAM" id="MobiDB-lite"/>
    </source>
</evidence>
<feature type="transmembrane region" description="Helical" evidence="10">
    <location>
        <begin position="311"/>
        <end position="331"/>
    </location>
</feature>
<feature type="compositionally biased region" description="Low complexity" evidence="9">
    <location>
        <begin position="1139"/>
        <end position="1153"/>
    </location>
</feature>
<reference evidence="13" key="1">
    <citation type="submission" date="2023-06" db="EMBL/GenBank/DDBJ databases">
        <title>Draft genome of Marssonina rosae.</title>
        <authorList>
            <person name="Cheng Q."/>
        </authorList>
    </citation>
    <scope>NUCLEOTIDE SEQUENCE</scope>
    <source>
        <strain evidence="13">R4</strain>
    </source>
</reference>
<dbReference type="GO" id="GO:0016887">
    <property type="term" value="F:ATP hydrolysis activity"/>
    <property type="evidence" value="ECO:0007669"/>
    <property type="project" value="InterPro"/>
</dbReference>
<evidence type="ECO:0000256" key="7">
    <source>
        <dbReference type="ARBA" id="ARBA00023136"/>
    </source>
</evidence>
<keyword evidence="2" id="KW-0813">Transport</keyword>
<dbReference type="GO" id="GO:0140359">
    <property type="term" value="F:ABC-type transporter activity"/>
    <property type="evidence" value="ECO:0007669"/>
    <property type="project" value="InterPro"/>
</dbReference>
<comment type="similarity">
    <text evidence="8">Belongs to the ABC transporter superfamily. ABCB family. Heavy Metal importer (TC 3.A.1.210) subfamily.</text>
</comment>
<keyword evidence="3 10" id="KW-0812">Transmembrane</keyword>
<feature type="transmembrane region" description="Helical" evidence="10">
    <location>
        <begin position="351"/>
        <end position="373"/>
    </location>
</feature>
<comment type="subcellular location">
    <subcellularLocation>
        <location evidence="1">Membrane</location>
        <topology evidence="1">Multi-pass membrane protein</topology>
    </subcellularLocation>
</comment>
<dbReference type="InterPro" id="IPR011527">
    <property type="entry name" value="ABC1_TM_dom"/>
</dbReference>
<keyword evidence="14" id="KW-1185">Reference proteome</keyword>
<evidence type="ECO:0000256" key="4">
    <source>
        <dbReference type="ARBA" id="ARBA00022741"/>
    </source>
</evidence>